<dbReference type="SMART" id="SM00028">
    <property type="entry name" value="TPR"/>
    <property type="match status" value="7"/>
</dbReference>
<dbReference type="InterPro" id="IPR011990">
    <property type="entry name" value="TPR-like_helical_dom_sf"/>
</dbReference>
<dbReference type="GO" id="GO:0003677">
    <property type="term" value="F:DNA binding"/>
    <property type="evidence" value="ECO:0007669"/>
    <property type="project" value="InterPro"/>
</dbReference>
<feature type="repeat" description="TPR" evidence="1">
    <location>
        <begin position="244"/>
        <end position="277"/>
    </location>
</feature>
<protein>
    <submittedName>
        <fullName evidence="4">Tetratricopeptide repeat protein</fullName>
    </submittedName>
</protein>
<dbReference type="InterPro" id="IPR016032">
    <property type="entry name" value="Sig_transdc_resp-reg_C-effctor"/>
</dbReference>
<feature type="coiled-coil region" evidence="2">
    <location>
        <begin position="359"/>
        <end position="395"/>
    </location>
</feature>
<organism evidence="4 5">
    <name type="scientific">Ancylomarina subtilis</name>
    <dbReference type="NCBI Taxonomy" id="1639035"/>
    <lineage>
        <taxon>Bacteria</taxon>
        <taxon>Pseudomonadati</taxon>
        <taxon>Bacteroidota</taxon>
        <taxon>Bacteroidia</taxon>
        <taxon>Marinilabiliales</taxon>
        <taxon>Marinifilaceae</taxon>
        <taxon>Ancylomarina</taxon>
    </lineage>
</organism>
<dbReference type="Pfam" id="PF13424">
    <property type="entry name" value="TPR_12"/>
    <property type="match status" value="2"/>
</dbReference>
<feature type="repeat" description="TPR" evidence="1">
    <location>
        <begin position="284"/>
        <end position="317"/>
    </location>
</feature>
<dbReference type="Gene3D" id="1.25.40.10">
    <property type="entry name" value="Tetratricopeptide repeat domain"/>
    <property type="match status" value="3"/>
</dbReference>
<evidence type="ECO:0000256" key="3">
    <source>
        <dbReference type="SAM" id="Phobius"/>
    </source>
</evidence>
<keyword evidence="3" id="KW-0472">Membrane</keyword>
<evidence type="ECO:0000313" key="4">
    <source>
        <dbReference type="EMBL" id="RZT91359.1"/>
    </source>
</evidence>
<comment type="caution">
    <text evidence="4">The sequence shown here is derived from an EMBL/GenBank/DDBJ whole genome shotgun (WGS) entry which is preliminary data.</text>
</comment>
<proteinExistence type="predicted"/>
<evidence type="ECO:0000313" key="5">
    <source>
        <dbReference type="Proteomes" id="UP000293562"/>
    </source>
</evidence>
<dbReference type="PROSITE" id="PS50005">
    <property type="entry name" value="TPR"/>
    <property type="match status" value="3"/>
</dbReference>
<dbReference type="AlphaFoldDB" id="A0A4V2FRS2"/>
<dbReference type="PROSITE" id="PS50293">
    <property type="entry name" value="TPR_REGION"/>
    <property type="match status" value="1"/>
</dbReference>
<dbReference type="EMBL" id="SHKN01000005">
    <property type="protein sequence ID" value="RZT91359.1"/>
    <property type="molecule type" value="Genomic_DNA"/>
</dbReference>
<keyword evidence="2" id="KW-0175">Coiled coil</keyword>
<dbReference type="GO" id="GO:0006355">
    <property type="term" value="P:regulation of DNA-templated transcription"/>
    <property type="evidence" value="ECO:0007669"/>
    <property type="project" value="InterPro"/>
</dbReference>
<name>A0A4V2FRS2_9BACT</name>
<dbReference type="Gene3D" id="1.10.10.10">
    <property type="entry name" value="Winged helix-like DNA-binding domain superfamily/Winged helix DNA-binding domain"/>
    <property type="match status" value="1"/>
</dbReference>
<dbReference type="SUPFAM" id="SSF48452">
    <property type="entry name" value="TPR-like"/>
    <property type="match status" value="2"/>
</dbReference>
<gene>
    <name evidence="4" type="ORF">EV201_3174</name>
</gene>
<evidence type="ECO:0000256" key="2">
    <source>
        <dbReference type="SAM" id="Coils"/>
    </source>
</evidence>
<dbReference type="InterPro" id="IPR019734">
    <property type="entry name" value="TPR_rpt"/>
</dbReference>
<keyword evidence="1" id="KW-0802">TPR repeat</keyword>
<dbReference type="RefSeq" id="WP_130308525.1">
    <property type="nucleotide sequence ID" value="NZ_SHKN01000005.1"/>
</dbReference>
<reference evidence="4 5" key="1">
    <citation type="submission" date="2019-02" db="EMBL/GenBank/DDBJ databases">
        <title>Genomic Encyclopedia of Type Strains, Phase IV (KMG-IV): sequencing the most valuable type-strain genomes for metagenomic binning, comparative biology and taxonomic classification.</title>
        <authorList>
            <person name="Goeker M."/>
        </authorList>
    </citation>
    <scope>NUCLEOTIDE SEQUENCE [LARGE SCALE GENOMIC DNA]</scope>
    <source>
        <strain evidence="4 5">DSM 28825</strain>
    </source>
</reference>
<sequence length="620" mass="72479">MRILLTFLLVFSSVYSYSGNVTFIDEGKVDSLENRLAIVDDDQKLELLLKICQELVEKDSEKCIAYAEEALRLSQKLSRPQSQVKALIFLGREDSNLGNYFEGLQHFKEAAGIAESENDGRGLVDSWNEIGITYFKMSNYEDAQTFYFKALKKAEEIDYKNRVKGLKNNIAIIYSIYKDHDKALELFNKLLEIYEKEKDFFHFALTSVNIANIYDEIGEYEKGFQYLDRAIPIFTESGNNLMLTSTLNNRGVIYLKLNKKNEALADYQRALEISEENNYESGIISSSINIGEYWANENKLEKALAFFEKALKIALEDLNKASIKDCYAGIAKVYTLQGNYQKALEKTKQFMAYRDEIYNERTQKQINELQIKYETEKKEEEIELLQLKMRIQKRNQIILIVGLLIISFLILRVLHLKQLNLKRKNLLLEQVSLMDKLALEKMDSEKREKDLENLRLQEEILAKEEINRLKQLKFREDLKHKERELAANALHVVSKNETLDSLKKSVEAVLASDKNDIQASLKRLIQEIESNINLDQDWDIFKMHFEEVHQGFFKRLIEKYTDLNTNDLRFCAYLRLNLDAKEIARILNLSVNAIEKRRYRLRKKLGLESSDNLFEFLSNF</sequence>
<dbReference type="SUPFAM" id="SSF46894">
    <property type="entry name" value="C-terminal effector domain of the bipartite response regulators"/>
    <property type="match status" value="1"/>
</dbReference>
<dbReference type="Proteomes" id="UP000293562">
    <property type="component" value="Unassembled WGS sequence"/>
</dbReference>
<dbReference type="OrthoDB" id="1113019at2"/>
<feature type="repeat" description="TPR" evidence="1">
    <location>
        <begin position="124"/>
        <end position="157"/>
    </location>
</feature>
<accession>A0A4V2FRS2</accession>
<dbReference type="PANTHER" id="PTHR10098">
    <property type="entry name" value="RAPSYN-RELATED"/>
    <property type="match status" value="1"/>
</dbReference>
<keyword evidence="3" id="KW-1133">Transmembrane helix</keyword>
<dbReference type="InterPro" id="IPR036388">
    <property type="entry name" value="WH-like_DNA-bd_sf"/>
</dbReference>
<evidence type="ECO:0000256" key="1">
    <source>
        <dbReference type="PROSITE-ProRule" id="PRU00339"/>
    </source>
</evidence>
<keyword evidence="3" id="KW-0812">Transmembrane</keyword>
<keyword evidence="5" id="KW-1185">Reference proteome</keyword>
<feature type="transmembrane region" description="Helical" evidence="3">
    <location>
        <begin position="397"/>
        <end position="414"/>
    </location>
</feature>